<dbReference type="EMBL" id="ML735217">
    <property type="protein sequence ID" value="KAE8395844.1"/>
    <property type="molecule type" value="Genomic_DNA"/>
</dbReference>
<dbReference type="AlphaFoldDB" id="A0A5N7CP16"/>
<accession>A0A5N7CP16</accession>
<proteinExistence type="predicted"/>
<name>A0A5N7CP16_PETAA</name>
<organism evidence="1">
    <name type="scientific">Petromyces alliaceus</name>
    <name type="common">Aspergillus alliaceus</name>
    <dbReference type="NCBI Taxonomy" id="209559"/>
    <lineage>
        <taxon>Eukaryota</taxon>
        <taxon>Fungi</taxon>
        <taxon>Dikarya</taxon>
        <taxon>Ascomycota</taxon>
        <taxon>Pezizomycotina</taxon>
        <taxon>Eurotiomycetes</taxon>
        <taxon>Eurotiomycetidae</taxon>
        <taxon>Eurotiales</taxon>
        <taxon>Aspergillaceae</taxon>
        <taxon>Aspergillus</taxon>
        <taxon>Aspergillus subgen. Circumdati</taxon>
    </lineage>
</organism>
<protein>
    <submittedName>
        <fullName evidence="1">Uncharacterized protein</fullName>
    </submittedName>
</protein>
<gene>
    <name evidence="1" type="ORF">BDV23DRAFT_144928</name>
</gene>
<evidence type="ECO:0000313" key="1">
    <source>
        <dbReference type="EMBL" id="KAE8395844.1"/>
    </source>
</evidence>
<reference evidence="1" key="1">
    <citation type="submission" date="2019-04" db="EMBL/GenBank/DDBJ databases">
        <title>Friends and foes A comparative genomics studyof 23 Aspergillus species from section Flavi.</title>
        <authorList>
            <consortium name="DOE Joint Genome Institute"/>
            <person name="Kjaerbolling I."/>
            <person name="Vesth T."/>
            <person name="Frisvad J.C."/>
            <person name="Nybo J.L."/>
            <person name="Theobald S."/>
            <person name="Kildgaard S."/>
            <person name="Isbrandt T."/>
            <person name="Kuo A."/>
            <person name="Sato A."/>
            <person name="Lyhne E.K."/>
            <person name="Kogle M.E."/>
            <person name="Wiebenga A."/>
            <person name="Kun R.S."/>
            <person name="Lubbers R.J."/>
            <person name="Makela M.R."/>
            <person name="Barry K."/>
            <person name="Chovatia M."/>
            <person name="Clum A."/>
            <person name="Daum C."/>
            <person name="Haridas S."/>
            <person name="He G."/>
            <person name="LaButti K."/>
            <person name="Lipzen A."/>
            <person name="Mondo S."/>
            <person name="Riley R."/>
            <person name="Salamov A."/>
            <person name="Simmons B.A."/>
            <person name="Magnuson J.K."/>
            <person name="Henrissat B."/>
            <person name="Mortensen U.H."/>
            <person name="Larsen T.O."/>
            <person name="Devries R.P."/>
            <person name="Grigoriev I.V."/>
            <person name="Machida M."/>
            <person name="Baker S.E."/>
            <person name="Andersen M.R."/>
        </authorList>
    </citation>
    <scope>NUCLEOTIDE SEQUENCE [LARGE SCALE GENOMIC DNA]</scope>
    <source>
        <strain evidence="1">IBT 14317</strain>
    </source>
</reference>
<dbReference type="Proteomes" id="UP000326877">
    <property type="component" value="Unassembled WGS sequence"/>
</dbReference>
<sequence length="81" mass="9272">MSRVGCLLWSLSRQMHQSSSFAPKWPIVSAVRFVLTKMMARPWCVFGTKWLLPGATPLSWTGRWALSMVLFPSSVNRTYTH</sequence>